<feature type="domain" description="CHRD" evidence="2">
    <location>
        <begin position="28"/>
        <end position="148"/>
    </location>
</feature>
<sequence>MRIQSLAPTLSALAVSTAFLFASPAMAETVKMKATLDGGQQNPAVTTRGKGTATLTFDTTSKKLSWNVKYSGLSGAATAAHIHGPAAMGENAGVAIPFKGKLKSPIKGSAVLTDAQAADLMAGKDYINVHTAANKDGEIRGQIEKAAAAM</sequence>
<dbReference type="eggNOG" id="COG2335">
    <property type="taxonomic scope" value="Bacteria"/>
</dbReference>
<dbReference type="OrthoDB" id="571052at2"/>
<dbReference type="Proteomes" id="UP000002949">
    <property type="component" value="Unassembled WGS sequence"/>
</dbReference>
<keyword evidence="4" id="KW-1185">Reference proteome</keyword>
<dbReference type="KEGG" id="mamo:A6B35_23195"/>
<protein>
    <recommendedName>
        <fullName evidence="2">CHRD domain-containing protein</fullName>
    </recommendedName>
</protein>
<keyword evidence="1" id="KW-0732">Signal</keyword>
<reference evidence="3 4" key="1">
    <citation type="journal article" date="2012" name="J. Bacteriol.">
        <title>Draft Genome Sequence of Plant Growth-Promoting Rhizobium Mesorhizobium amorphae, Isolated from Zinc-Lead Mine Tailings.</title>
        <authorList>
            <person name="Hao X."/>
            <person name="Lin Y."/>
            <person name="Johnstone L."/>
            <person name="Baltrus D.A."/>
            <person name="Miller S.J."/>
            <person name="Wei G."/>
            <person name="Rensing C."/>
        </authorList>
    </citation>
    <scope>NUCLEOTIDE SEQUENCE [LARGE SCALE GENOMIC DNA]</scope>
    <source>
        <strain evidence="3 4">CCNWGS0123</strain>
    </source>
</reference>
<name>G6YET0_9HYPH</name>
<dbReference type="PROSITE" id="PS50933">
    <property type="entry name" value="CHRD"/>
    <property type="match status" value="1"/>
</dbReference>
<evidence type="ECO:0000313" key="4">
    <source>
        <dbReference type="Proteomes" id="UP000002949"/>
    </source>
</evidence>
<dbReference type="InterPro" id="IPR010895">
    <property type="entry name" value="CHRD"/>
</dbReference>
<evidence type="ECO:0000259" key="2">
    <source>
        <dbReference type="PROSITE" id="PS50933"/>
    </source>
</evidence>
<dbReference type="AlphaFoldDB" id="G6YET0"/>
<dbReference type="SMART" id="SM00754">
    <property type="entry name" value="CHRD"/>
    <property type="match status" value="1"/>
</dbReference>
<feature type="chain" id="PRO_5003490123" description="CHRD domain-containing protein" evidence="1">
    <location>
        <begin position="28"/>
        <end position="150"/>
    </location>
</feature>
<organism evidence="3 4">
    <name type="scientific">Mesorhizobium amorphae CCNWGS0123</name>
    <dbReference type="NCBI Taxonomy" id="1082933"/>
    <lineage>
        <taxon>Bacteria</taxon>
        <taxon>Pseudomonadati</taxon>
        <taxon>Pseudomonadota</taxon>
        <taxon>Alphaproteobacteria</taxon>
        <taxon>Hyphomicrobiales</taxon>
        <taxon>Phyllobacteriaceae</taxon>
        <taxon>Mesorhizobium</taxon>
    </lineage>
</organism>
<evidence type="ECO:0000256" key="1">
    <source>
        <dbReference type="SAM" id="SignalP"/>
    </source>
</evidence>
<dbReference type="RefSeq" id="WP_006204170.1">
    <property type="nucleotide sequence ID" value="NZ_AGSN01000147.1"/>
</dbReference>
<proteinExistence type="predicted"/>
<gene>
    <name evidence="3" type="ORF">MEA186_22366</name>
</gene>
<dbReference type="Pfam" id="PF07452">
    <property type="entry name" value="CHRD"/>
    <property type="match status" value="1"/>
</dbReference>
<dbReference type="EMBL" id="AGSN01000147">
    <property type="protein sequence ID" value="EHH09740.1"/>
    <property type="molecule type" value="Genomic_DNA"/>
</dbReference>
<dbReference type="PATRIC" id="fig|1082933.3.peg.4360"/>
<accession>G6YET0</accession>
<feature type="signal peptide" evidence="1">
    <location>
        <begin position="1"/>
        <end position="27"/>
    </location>
</feature>
<dbReference type="STRING" id="1082933.A6B35_23195"/>
<evidence type="ECO:0000313" key="3">
    <source>
        <dbReference type="EMBL" id="EHH09740.1"/>
    </source>
</evidence>